<reference evidence="1" key="2">
    <citation type="submission" date="2024-07" db="EMBL/GenBank/DDBJ databases">
        <title>Streptomyces haneummycinica sp. nov., a new antibiotic-producing actinobacterium isolated from marine sediment.</title>
        <authorList>
            <person name="Uemura M."/>
            <person name="Hamada M."/>
            <person name="Hirano S."/>
            <person name="Kobayashi K."/>
            <person name="Ohshiro T."/>
            <person name="Kobayashi T."/>
            <person name="Terahara T."/>
        </authorList>
    </citation>
    <scope>NUCLEOTIDE SEQUENCE</scope>
    <source>
        <strain evidence="1">KM77-8</strain>
    </source>
</reference>
<sequence length="91" mass="10413">MPYLTSVDHRFSRAADWTADHSPERFCHFVHGVPRPHLDEALRIARRHGAATIHLTDHTHDRNHRARTTPSEPLPGYWDDIVSRIGTGVSE</sequence>
<protein>
    <submittedName>
        <fullName evidence="1">Uncharacterized protein</fullName>
    </submittedName>
</protein>
<dbReference type="EMBL" id="AP035768">
    <property type="protein sequence ID" value="BFO15105.1"/>
    <property type="molecule type" value="Genomic_DNA"/>
</dbReference>
<evidence type="ECO:0000313" key="1">
    <source>
        <dbReference type="EMBL" id="BFO15105.1"/>
    </source>
</evidence>
<reference evidence="1" key="1">
    <citation type="submission" date="2024-06" db="EMBL/GenBank/DDBJ databases">
        <authorList>
            <consortium name="consrtm"/>
            <person name="Uemura M."/>
            <person name="Terahara T."/>
        </authorList>
    </citation>
    <scope>NUCLEOTIDE SEQUENCE</scope>
    <source>
        <strain evidence="1">KM77-8</strain>
    </source>
</reference>
<accession>A0AAT9HCE4</accession>
<gene>
    <name evidence="1" type="ORF">SHKM778_14930</name>
</gene>
<name>A0AAT9HCE4_9ACTN</name>
<dbReference type="AlphaFoldDB" id="A0AAT9HCE4"/>
<proteinExistence type="predicted"/>
<organism evidence="1">
    <name type="scientific">Streptomyces haneummycinicus</name>
    <dbReference type="NCBI Taxonomy" id="3074435"/>
    <lineage>
        <taxon>Bacteria</taxon>
        <taxon>Bacillati</taxon>
        <taxon>Actinomycetota</taxon>
        <taxon>Actinomycetes</taxon>
        <taxon>Kitasatosporales</taxon>
        <taxon>Streptomycetaceae</taxon>
        <taxon>Streptomyces</taxon>
    </lineage>
</organism>